<dbReference type="GeneID" id="34460582"/>
<keyword evidence="2" id="KW-1185">Reference proteome</keyword>
<dbReference type="EMBL" id="KV878892">
    <property type="protein sequence ID" value="OJJ86647.1"/>
    <property type="molecule type" value="Genomic_DNA"/>
</dbReference>
<sequence>MGTQRKSLWESAKAKLDEEDQNFLAFDGQDRLEVLDKLGETAHAAHEECVRKKWQIKIPGKRGEKIIVRDLLSKVVHWLKVFKEVGDQVIQYDPGHVALPWAGIRFLLQVNL</sequence>
<accession>A0A1L9VRV7</accession>
<proteinExistence type="predicted"/>
<evidence type="ECO:0000313" key="1">
    <source>
        <dbReference type="EMBL" id="OJJ86647.1"/>
    </source>
</evidence>
<dbReference type="OrthoDB" id="7464126at2759"/>
<dbReference type="VEuPathDB" id="FungiDB:ASPGLDRAFT_33543"/>
<dbReference type="RefSeq" id="XP_022403336.1">
    <property type="nucleotide sequence ID" value="XM_022544321.1"/>
</dbReference>
<gene>
    <name evidence="1" type="ORF">ASPGLDRAFT_33543</name>
</gene>
<protein>
    <submittedName>
        <fullName evidence="1">Uncharacterized protein</fullName>
    </submittedName>
</protein>
<evidence type="ECO:0000313" key="2">
    <source>
        <dbReference type="Proteomes" id="UP000184300"/>
    </source>
</evidence>
<name>A0A1L9VRV7_ASPGL</name>
<organism evidence="1 2">
    <name type="scientific">Aspergillus glaucus CBS 516.65</name>
    <dbReference type="NCBI Taxonomy" id="1160497"/>
    <lineage>
        <taxon>Eukaryota</taxon>
        <taxon>Fungi</taxon>
        <taxon>Dikarya</taxon>
        <taxon>Ascomycota</taxon>
        <taxon>Pezizomycotina</taxon>
        <taxon>Eurotiomycetes</taxon>
        <taxon>Eurotiomycetidae</taxon>
        <taxon>Eurotiales</taxon>
        <taxon>Aspergillaceae</taxon>
        <taxon>Aspergillus</taxon>
        <taxon>Aspergillus subgen. Aspergillus</taxon>
    </lineage>
</organism>
<dbReference type="STRING" id="1160497.A0A1L9VRV7"/>
<dbReference type="Proteomes" id="UP000184300">
    <property type="component" value="Unassembled WGS sequence"/>
</dbReference>
<reference evidence="2" key="1">
    <citation type="journal article" date="2017" name="Genome Biol.">
        <title>Comparative genomics reveals high biological diversity and specific adaptations in the industrially and medically important fungal genus Aspergillus.</title>
        <authorList>
            <person name="de Vries R.P."/>
            <person name="Riley R."/>
            <person name="Wiebenga A."/>
            <person name="Aguilar-Osorio G."/>
            <person name="Amillis S."/>
            <person name="Uchima C.A."/>
            <person name="Anderluh G."/>
            <person name="Asadollahi M."/>
            <person name="Askin M."/>
            <person name="Barry K."/>
            <person name="Battaglia E."/>
            <person name="Bayram O."/>
            <person name="Benocci T."/>
            <person name="Braus-Stromeyer S.A."/>
            <person name="Caldana C."/>
            <person name="Canovas D."/>
            <person name="Cerqueira G.C."/>
            <person name="Chen F."/>
            <person name="Chen W."/>
            <person name="Choi C."/>
            <person name="Clum A."/>
            <person name="Dos Santos R.A."/>
            <person name="Damasio A.R."/>
            <person name="Diallinas G."/>
            <person name="Emri T."/>
            <person name="Fekete E."/>
            <person name="Flipphi M."/>
            <person name="Freyberg S."/>
            <person name="Gallo A."/>
            <person name="Gournas C."/>
            <person name="Habgood R."/>
            <person name="Hainaut M."/>
            <person name="Harispe M.L."/>
            <person name="Henrissat B."/>
            <person name="Hilden K.S."/>
            <person name="Hope R."/>
            <person name="Hossain A."/>
            <person name="Karabika E."/>
            <person name="Karaffa L."/>
            <person name="Karanyi Z."/>
            <person name="Krasevec N."/>
            <person name="Kuo A."/>
            <person name="Kusch H."/>
            <person name="LaButti K."/>
            <person name="Lagendijk E.L."/>
            <person name="Lapidus A."/>
            <person name="Levasseur A."/>
            <person name="Lindquist E."/>
            <person name="Lipzen A."/>
            <person name="Logrieco A.F."/>
            <person name="MacCabe A."/>
            <person name="Maekelae M.R."/>
            <person name="Malavazi I."/>
            <person name="Melin P."/>
            <person name="Meyer V."/>
            <person name="Mielnichuk N."/>
            <person name="Miskei M."/>
            <person name="Molnar A.P."/>
            <person name="Mule G."/>
            <person name="Ngan C.Y."/>
            <person name="Orejas M."/>
            <person name="Orosz E."/>
            <person name="Ouedraogo J.P."/>
            <person name="Overkamp K.M."/>
            <person name="Park H.-S."/>
            <person name="Perrone G."/>
            <person name="Piumi F."/>
            <person name="Punt P.J."/>
            <person name="Ram A.F."/>
            <person name="Ramon A."/>
            <person name="Rauscher S."/>
            <person name="Record E."/>
            <person name="Riano-Pachon D.M."/>
            <person name="Robert V."/>
            <person name="Roehrig J."/>
            <person name="Ruller R."/>
            <person name="Salamov A."/>
            <person name="Salih N.S."/>
            <person name="Samson R.A."/>
            <person name="Sandor E."/>
            <person name="Sanguinetti M."/>
            <person name="Schuetze T."/>
            <person name="Sepcic K."/>
            <person name="Shelest E."/>
            <person name="Sherlock G."/>
            <person name="Sophianopoulou V."/>
            <person name="Squina F.M."/>
            <person name="Sun H."/>
            <person name="Susca A."/>
            <person name="Todd R.B."/>
            <person name="Tsang A."/>
            <person name="Unkles S.E."/>
            <person name="van de Wiele N."/>
            <person name="van Rossen-Uffink D."/>
            <person name="Oliveira J.V."/>
            <person name="Vesth T.C."/>
            <person name="Visser J."/>
            <person name="Yu J.-H."/>
            <person name="Zhou M."/>
            <person name="Andersen M.R."/>
            <person name="Archer D.B."/>
            <person name="Baker S.E."/>
            <person name="Benoit I."/>
            <person name="Brakhage A.A."/>
            <person name="Braus G.H."/>
            <person name="Fischer R."/>
            <person name="Frisvad J.C."/>
            <person name="Goldman G.H."/>
            <person name="Houbraken J."/>
            <person name="Oakley B."/>
            <person name="Pocsi I."/>
            <person name="Scazzocchio C."/>
            <person name="Seiboth B."/>
            <person name="vanKuyk P.A."/>
            <person name="Wortman J."/>
            <person name="Dyer P.S."/>
            <person name="Grigoriev I.V."/>
        </authorList>
    </citation>
    <scope>NUCLEOTIDE SEQUENCE [LARGE SCALE GENOMIC DNA]</scope>
    <source>
        <strain evidence="2">CBS 516.65</strain>
    </source>
</reference>
<dbReference type="AlphaFoldDB" id="A0A1L9VRV7"/>